<accession>G7LBP3</accession>
<dbReference type="EMBL" id="CM001224">
    <property type="protein sequence ID" value="AET01215.1"/>
    <property type="molecule type" value="Genomic_DNA"/>
</dbReference>
<gene>
    <name evidence="2" type="ordered locus">MTR_8g008520</name>
    <name evidence="3" type="ORF">MtrunA17_Chr8g0336371</name>
</gene>
<dbReference type="Proteomes" id="UP000002051">
    <property type="component" value="Chromosome 8"/>
</dbReference>
<reference evidence="6" key="4">
    <citation type="journal article" date="2018" name="Nat. Plants">
        <title>Whole-genome landscape of Medicago truncatula symbiotic genes.</title>
        <authorList>
            <person name="Pecrix Y."/>
            <person name="Staton S.E."/>
            <person name="Sallet E."/>
            <person name="Lelandais-Briere C."/>
            <person name="Moreau S."/>
            <person name="Carrere S."/>
            <person name="Blein T."/>
            <person name="Jardinaud M.F."/>
            <person name="Latrasse D."/>
            <person name="Zouine M."/>
            <person name="Zahm M."/>
            <person name="Kreplak J."/>
            <person name="Mayjonade B."/>
            <person name="Satge C."/>
            <person name="Perez M."/>
            <person name="Cauet S."/>
            <person name="Marande W."/>
            <person name="Chantry-Darmon C."/>
            <person name="Lopez-Roques C."/>
            <person name="Bouchez O."/>
            <person name="Berard A."/>
            <person name="Debelle F."/>
            <person name="Munos S."/>
            <person name="Bendahmane A."/>
            <person name="Berges H."/>
            <person name="Niebel A."/>
            <person name="Buitink J."/>
            <person name="Frugier F."/>
            <person name="Benhamed M."/>
            <person name="Crespi M."/>
            <person name="Gouzy J."/>
            <person name="Gamas P."/>
        </authorList>
    </citation>
    <scope>NUCLEOTIDE SEQUENCE [LARGE SCALE GENOMIC DNA]</scope>
    <source>
        <strain evidence="6">cv. Jemalong A17</strain>
    </source>
</reference>
<proteinExistence type="predicted"/>
<feature type="transmembrane region" description="Helical" evidence="1">
    <location>
        <begin position="53"/>
        <end position="73"/>
    </location>
</feature>
<dbReference type="EMBL" id="PSQE01000008">
    <property type="protein sequence ID" value="RHN38731.1"/>
    <property type="molecule type" value="Genomic_DNA"/>
</dbReference>
<evidence type="ECO:0000313" key="3">
    <source>
        <dbReference type="EMBL" id="RHN38731.1"/>
    </source>
</evidence>
<reference evidence="2 5" key="2">
    <citation type="journal article" date="2014" name="BMC Genomics">
        <title>An improved genome release (version Mt4.0) for the model legume Medicago truncatula.</title>
        <authorList>
            <person name="Tang H."/>
            <person name="Krishnakumar V."/>
            <person name="Bidwell S."/>
            <person name="Rosen B."/>
            <person name="Chan A."/>
            <person name="Zhou S."/>
            <person name="Gentzbittel L."/>
            <person name="Childs K.L."/>
            <person name="Yandell M."/>
            <person name="Gundlach H."/>
            <person name="Mayer K.F."/>
            <person name="Schwartz D.C."/>
            <person name="Town C.D."/>
        </authorList>
    </citation>
    <scope>GENOME REANNOTATION</scope>
    <source>
        <strain evidence="4 5">cv. Jemalong A17</strain>
    </source>
</reference>
<evidence type="ECO:0000313" key="2">
    <source>
        <dbReference type="EMBL" id="AET01215.1"/>
    </source>
</evidence>
<protein>
    <submittedName>
        <fullName evidence="2">Transmembrane protein, putative</fullName>
    </submittedName>
</protein>
<evidence type="ECO:0000313" key="6">
    <source>
        <dbReference type="Proteomes" id="UP000265566"/>
    </source>
</evidence>
<sequence length="84" mass="9332">MLISSTITVIEVALVSRTAAIINLIVWMFQIAVVVDVNWPVITNADLEASKKFMKSIAIICVISLLWMINCIVHTLDALLYRSA</sequence>
<dbReference type="Gramene" id="rna44696">
    <property type="protein sequence ID" value="RHN38731.1"/>
    <property type="gene ID" value="gene44696"/>
</dbReference>
<dbReference type="HOGENOM" id="CLU_2530947_0_0_1"/>
<keyword evidence="1" id="KW-1133">Transmembrane helix</keyword>
<dbReference type="Proteomes" id="UP000265566">
    <property type="component" value="Chromosome 8"/>
</dbReference>
<feature type="transmembrane region" description="Helical" evidence="1">
    <location>
        <begin position="12"/>
        <end position="33"/>
    </location>
</feature>
<dbReference type="AlphaFoldDB" id="G7LBP3"/>
<keyword evidence="1" id="KW-0472">Membrane</keyword>
<keyword evidence="5" id="KW-1185">Reference proteome</keyword>
<keyword evidence="1 2" id="KW-0812">Transmembrane</keyword>
<evidence type="ECO:0000313" key="5">
    <source>
        <dbReference type="Proteomes" id="UP000002051"/>
    </source>
</evidence>
<reference evidence="3" key="5">
    <citation type="journal article" date="2018" name="Nat. Plants">
        <title>Whole-genome landscape of Medicago truncatula symbiotic genes.</title>
        <authorList>
            <person name="Pecrix Y."/>
            <person name="Gamas P."/>
            <person name="Carrere S."/>
        </authorList>
    </citation>
    <scope>NUCLEOTIDE SEQUENCE</scope>
    <source>
        <tissue evidence="3">Leaves</tissue>
    </source>
</reference>
<evidence type="ECO:0000256" key="1">
    <source>
        <dbReference type="SAM" id="Phobius"/>
    </source>
</evidence>
<reference evidence="2 5" key="1">
    <citation type="journal article" date="2011" name="Nature">
        <title>The Medicago genome provides insight into the evolution of rhizobial symbioses.</title>
        <authorList>
            <person name="Young N.D."/>
            <person name="Debelle F."/>
            <person name="Oldroyd G.E."/>
            <person name="Geurts R."/>
            <person name="Cannon S.B."/>
            <person name="Udvardi M.K."/>
            <person name="Benedito V.A."/>
            <person name="Mayer K.F."/>
            <person name="Gouzy J."/>
            <person name="Schoof H."/>
            <person name="Van de Peer Y."/>
            <person name="Proost S."/>
            <person name="Cook D.R."/>
            <person name="Meyers B.C."/>
            <person name="Spannagl M."/>
            <person name="Cheung F."/>
            <person name="De Mita S."/>
            <person name="Krishnakumar V."/>
            <person name="Gundlach H."/>
            <person name="Zhou S."/>
            <person name="Mudge J."/>
            <person name="Bharti A.K."/>
            <person name="Murray J.D."/>
            <person name="Naoumkina M.A."/>
            <person name="Rosen B."/>
            <person name="Silverstein K.A."/>
            <person name="Tang H."/>
            <person name="Rombauts S."/>
            <person name="Zhao P.X."/>
            <person name="Zhou P."/>
            <person name="Barbe V."/>
            <person name="Bardou P."/>
            <person name="Bechner M."/>
            <person name="Bellec A."/>
            <person name="Berger A."/>
            <person name="Berges H."/>
            <person name="Bidwell S."/>
            <person name="Bisseling T."/>
            <person name="Choisne N."/>
            <person name="Couloux A."/>
            <person name="Denny R."/>
            <person name="Deshpande S."/>
            <person name="Dai X."/>
            <person name="Doyle J.J."/>
            <person name="Dudez A.M."/>
            <person name="Farmer A.D."/>
            <person name="Fouteau S."/>
            <person name="Franken C."/>
            <person name="Gibelin C."/>
            <person name="Gish J."/>
            <person name="Goldstein S."/>
            <person name="Gonzalez A.J."/>
            <person name="Green P.J."/>
            <person name="Hallab A."/>
            <person name="Hartog M."/>
            <person name="Hua A."/>
            <person name="Humphray S.J."/>
            <person name="Jeong D.H."/>
            <person name="Jing Y."/>
            <person name="Jocker A."/>
            <person name="Kenton S.M."/>
            <person name="Kim D.J."/>
            <person name="Klee K."/>
            <person name="Lai H."/>
            <person name="Lang C."/>
            <person name="Lin S."/>
            <person name="Macmil S.L."/>
            <person name="Magdelenat G."/>
            <person name="Matthews L."/>
            <person name="McCorrison J."/>
            <person name="Monaghan E.L."/>
            <person name="Mun J.H."/>
            <person name="Najar F.Z."/>
            <person name="Nicholson C."/>
            <person name="Noirot C."/>
            <person name="O'Bleness M."/>
            <person name="Paule C.R."/>
            <person name="Poulain J."/>
            <person name="Prion F."/>
            <person name="Qin B."/>
            <person name="Qu C."/>
            <person name="Retzel E.F."/>
            <person name="Riddle C."/>
            <person name="Sallet E."/>
            <person name="Samain S."/>
            <person name="Samson N."/>
            <person name="Sanders I."/>
            <person name="Saurat O."/>
            <person name="Scarpelli C."/>
            <person name="Schiex T."/>
            <person name="Segurens B."/>
            <person name="Severin A.J."/>
            <person name="Sherrier D.J."/>
            <person name="Shi R."/>
            <person name="Sims S."/>
            <person name="Singer S.R."/>
            <person name="Sinharoy S."/>
            <person name="Sterck L."/>
            <person name="Viollet A."/>
            <person name="Wang B.B."/>
            <person name="Wang K."/>
            <person name="Wang M."/>
            <person name="Wang X."/>
            <person name="Warfsmann J."/>
            <person name="Weissenbach J."/>
            <person name="White D.D."/>
            <person name="White J.D."/>
            <person name="Wiley G.B."/>
            <person name="Wincker P."/>
            <person name="Xing Y."/>
            <person name="Yang L."/>
            <person name="Yao Z."/>
            <person name="Ying F."/>
            <person name="Zhai J."/>
            <person name="Zhou L."/>
            <person name="Zuber A."/>
            <person name="Denarie J."/>
            <person name="Dixon R.A."/>
            <person name="May G.D."/>
            <person name="Schwartz D.C."/>
            <person name="Rogers J."/>
            <person name="Quetier F."/>
            <person name="Town C.D."/>
            <person name="Roe B.A."/>
        </authorList>
    </citation>
    <scope>NUCLEOTIDE SEQUENCE [LARGE SCALE GENOMIC DNA]</scope>
    <source>
        <strain evidence="2">A17</strain>
        <strain evidence="4 5">cv. Jemalong A17</strain>
    </source>
</reference>
<dbReference type="EnsemblPlants" id="AET01215">
    <property type="protein sequence ID" value="AET01215"/>
    <property type="gene ID" value="MTR_8g008520"/>
</dbReference>
<name>G7LBP3_MEDTR</name>
<dbReference type="PaxDb" id="3880-AET01215"/>
<reference evidence="4" key="3">
    <citation type="submission" date="2015-04" db="UniProtKB">
        <authorList>
            <consortium name="EnsemblPlants"/>
        </authorList>
    </citation>
    <scope>IDENTIFICATION</scope>
    <source>
        <strain evidence="4">cv. Jemalong A17</strain>
    </source>
</reference>
<organism evidence="2 5">
    <name type="scientific">Medicago truncatula</name>
    <name type="common">Barrel medic</name>
    <name type="synonym">Medicago tribuloides</name>
    <dbReference type="NCBI Taxonomy" id="3880"/>
    <lineage>
        <taxon>Eukaryota</taxon>
        <taxon>Viridiplantae</taxon>
        <taxon>Streptophyta</taxon>
        <taxon>Embryophyta</taxon>
        <taxon>Tracheophyta</taxon>
        <taxon>Spermatophyta</taxon>
        <taxon>Magnoliopsida</taxon>
        <taxon>eudicotyledons</taxon>
        <taxon>Gunneridae</taxon>
        <taxon>Pentapetalae</taxon>
        <taxon>rosids</taxon>
        <taxon>fabids</taxon>
        <taxon>Fabales</taxon>
        <taxon>Fabaceae</taxon>
        <taxon>Papilionoideae</taxon>
        <taxon>50 kb inversion clade</taxon>
        <taxon>NPAAA clade</taxon>
        <taxon>Hologalegina</taxon>
        <taxon>IRL clade</taxon>
        <taxon>Trifolieae</taxon>
        <taxon>Medicago</taxon>
    </lineage>
</organism>
<evidence type="ECO:0000313" key="4">
    <source>
        <dbReference type="EnsemblPlants" id="AET01215"/>
    </source>
</evidence>